<keyword evidence="1" id="KW-0472">Membrane</keyword>
<protein>
    <submittedName>
        <fullName evidence="2">Uncharacterized protein</fullName>
    </submittedName>
</protein>
<gene>
    <name evidence="2" type="ORF">H5V44_10245</name>
</gene>
<feature type="transmembrane region" description="Helical" evidence="1">
    <location>
        <begin position="65"/>
        <end position="89"/>
    </location>
</feature>
<feature type="transmembrane region" description="Helical" evidence="1">
    <location>
        <begin position="34"/>
        <end position="53"/>
    </location>
</feature>
<proteinExistence type="predicted"/>
<keyword evidence="1" id="KW-0812">Transmembrane</keyword>
<dbReference type="EMBL" id="JACKXD010000003">
    <property type="protein sequence ID" value="MBB6646659.1"/>
    <property type="molecule type" value="Genomic_DNA"/>
</dbReference>
<keyword evidence="1" id="KW-1133">Transmembrane helix</keyword>
<dbReference type="Proteomes" id="UP000546257">
    <property type="component" value="Unassembled WGS sequence"/>
</dbReference>
<organism evidence="2 3">
    <name type="scientific">Halobellus ruber</name>
    <dbReference type="NCBI Taxonomy" id="2761102"/>
    <lineage>
        <taxon>Archaea</taxon>
        <taxon>Methanobacteriati</taxon>
        <taxon>Methanobacteriota</taxon>
        <taxon>Stenosarchaea group</taxon>
        <taxon>Halobacteria</taxon>
        <taxon>Halobacteriales</taxon>
        <taxon>Haloferacaceae</taxon>
        <taxon>Halobellus</taxon>
    </lineage>
</organism>
<dbReference type="AlphaFoldDB" id="A0A7J9SKM0"/>
<evidence type="ECO:0000313" key="3">
    <source>
        <dbReference type="Proteomes" id="UP000546257"/>
    </source>
</evidence>
<evidence type="ECO:0000313" key="2">
    <source>
        <dbReference type="EMBL" id="MBB6646659.1"/>
    </source>
</evidence>
<name>A0A7J9SKM0_9EURY</name>
<dbReference type="RefSeq" id="WP_185193018.1">
    <property type="nucleotide sequence ID" value="NZ_JACKXD010000003.1"/>
</dbReference>
<feature type="transmembrane region" description="Helical" evidence="1">
    <location>
        <begin position="101"/>
        <end position="125"/>
    </location>
</feature>
<evidence type="ECO:0000256" key="1">
    <source>
        <dbReference type="SAM" id="Phobius"/>
    </source>
</evidence>
<feature type="transmembrane region" description="Helical" evidence="1">
    <location>
        <begin position="162"/>
        <end position="181"/>
    </location>
</feature>
<reference evidence="2 3" key="1">
    <citation type="submission" date="2020-08" db="EMBL/GenBank/DDBJ databases">
        <authorList>
            <person name="Seo M.-J."/>
        </authorList>
    </citation>
    <scope>NUCLEOTIDE SEQUENCE [LARGE SCALE GENOMIC DNA]</scope>
    <source>
        <strain evidence="2 3">MBLA0160</strain>
    </source>
</reference>
<feature type="transmembrane region" description="Helical" evidence="1">
    <location>
        <begin position="137"/>
        <end position="156"/>
    </location>
</feature>
<comment type="caution">
    <text evidence="2">The sequence shown here is derived from an EMBL/GenBank/DDBJ whole genome shotgun (WGS) entry which is preliminary data.</text>
</comment>
<sequence>MLCQTAATVGPATALPLQAFEPVARLGSSPPTRAMAAFLASTLVGGFVVYRYGGRVDDAVEASTANPLVSAVYGVMAYGLVAFFGAYAFSQLSRVGVGATAVATVSGLALIGILLSLGGVGYAVLGTWLADAAGFRDPFLGVAAAGLVGAVAVLALPTLPGTVAWFVVAAIGLGGPVKRWVHEDNAKRQAREG</sequence>
<keyword evidence="3" id="KW-1185">Reference proteome</keyword>
<accession>A0A7J9SKM0</accession>